<dbReference type="EMBL" id="CP121194">
    <property type="protein sequence ID" value="XBH11750.1"/>
    <property type="molecule type" value="Genomic_DNA"/>
</dbReference>
<gene>
    <name evidence="5" type="ORF">P4G45_07560</name>
    <name evidence="6" type="ORF">P8936_07795</name>
</gene>
<dbReference type="InterPro" id="IPR036428">
    <property type="entry name" value="PCD_sf"/>
</dbReference>
<name>A0AAU7DBP7_9BACT</name>
<dbReference type="InterPro" id="IPR001533">
    <property type="entry name" value="Pterin_deHydtase"/>
</dbReference>
<dbReference type="KEGG" id="epl:P4G45_07560"/>
<sequence length="104" mass="11459">MKRALTPTEIEDVLRAHPEWQLKDGKLVHEWTFSDFPQAMAFVNQIATIAEDAGHHPDIDIRYNHVVLALVSHDAGGITERDAAMAGRITAELASHSSPYAAKS</sequence>
<evidence type="ECO:0000313" key="6">
    <source>
        <dbReference type="EMBL" id="XBH15055.1"/>
    </source>
</evidence>
<dbReference type="HAMAP" id="MF_00434">
    <property type="entry name" value="Pterin_4_alpha"/>
    <property type="match status" value="1"/>
</dbReference>
<evidence type="ECO:0000313" key="5">
    <source>
        <dbReference type="EMBL" id="XBH11750.1"/>
    </source>
</evidence>
<dbReference type="EC" id="4.2.1.96" evidence="4"/>
<comment type="catalytic activity">
    <reaction evidence="1 4">
        <text>(4aS,6R)-4a-hydroxy-L-erythro-5,6,7,8-tetrahydrobiopterin = (6R)-L-erythro-6,7-dihydrobiopterin + H2O</text>
        <dbReference type="Rhea" id="RHEA:11920"/>
        <dbReference type="ChEBI" id="CHEBI:15377"/>
        <dbReference type="ChEBI" id="CHEBI:15642"/>
        <dbReference type="ChEBI" id="CHEBI:43120"/>
        <dbReference type="EC" id="4.2.1.96"/>
    </reaction>
</comment>
<dbReference type="CDD" id="cd00488">
    <property type="entry name" value="PCD_DCoH"/>
    <property type="match status" value="1"/>
</dbReference>
<evidence type="ECO:0000256" key="3">
    <source>
        <dbReference type="ARBA" id="ARBA00023239"/>
    </source>
</evidence>
<accession>A0AAU7D3P9</accession>
<evidence type="ECO:0000256" key="4">
    <source>
        <dbReference type="HAMAP-Rule" id="MF_00434"/>
    </source>
</evidence>
<dbReference type="Gene3D" id="3.30.1360.20">
    <property type="entry name" value="Transcriptional coactivator/pterin dehydratase"/>
    <property type="match status" value="1"/>
</dbReference>
<accession>A0AAU7DBP7</accession>
<dbReference type="SUPFAM" id="SSF55248">
    <property type="entry name" value="PCD-like"/>
    <property type="match status" value="1"/>
</dbReference>
<dbReference type="EMBL" id="CP121195">
    <property type="protein sequence ID" value="XBH15055.1"/>
    <property type="molecule type" value="Genomic_DNA"/>
</dbReference>
<evidence type="ECO:0000256" key="2">
    <source>
        <dbReference type="ARBA" id="ARBA00006472"/>
    </source>
</evidence>
<dbReference type="Pfam" id="PF01329">
    <property type="entry name" value="Pterin_4a"/>
    <property type="match status" value="1"/>
</dbReference>
<dbReference type="GO" id="GO:0006729">
    <property type="term" value="P:tetrahydrobiopterin biosynthetic process"/>
    <property type="evidence" value="ECO:0007669"/>
    <property type="project" value="InterPro"/>
</dbReference>
<protein>
    <recommendedName>
        <fullName evidence="4">Putative pterin-4-alpha-carbinolamine dehydratase</fullName>
        <shortName evidence="4">PHS</shortName>
        <ecNumber evidence="4">4.2.1.96</ecNumber>
    </recommendedName>
    <alternativeName>
        <fullName evidence="4">4-alpha-hydroxy-tetrahydropterin dehydratase</fullName>
    </alternativeName>
    <alternativeName>
        <fullName evidence="4">Pterin carbinolamine dehydratase</fullName>
        <shortName evidence="4">PCD</shortName>
    </alternativeName>
</protein>
<keyword evidence="3 4" id="KW-0456">Lyase</keyword>
<evidence type="ECO:0000256" key="1">
    <source>
        <dbReference type="ARBA" id="ARBA00001554"/>
    </source>
</evidence>
<proteinExistence type="inferred from homology"/>
<dbReference type="GO" id="GO:0008124">
    <property type="term" value="F:4-alpha-hydroxytetrahydrobiopterin dehydratase activity"/>
    <property type="evidence" value="ECO:0007669"/>
    <property type="project" value="UniProtKB-UniRule"/>
</dbReference>
<dbReference type="RefSeq" id="WP_348269233.1">
    <property type="nucleotide sequence ID" value="NZ_CP121194.1"/>
</dbReference>
<comment type="similarity">
    <text evidence="2 4">Belongs to the pterin-4-alpha-carbinolamine dehydratase family.</text>
</comment>
<reference evidence="6" key="1">
    <citation type="submission" date="2023-03" db="EMBL/GenBank/DDBJ databases">
        <title>Edaphobacter sp.</title>
        <authorList>
            <person name="Huber K.J."/>
            <person name="Papendorf J."/>
            <person name="Pilke C."/>
            <person name="Bunk B."/>
            <person name="Sproeer C."/>
            <person name="Pester M."/>
        </authorList>
    </citation>
    <scope>NUCLEOTIDE SEQUENCE</scope>
    <source>
        <strain evidence="5">DSM 109919</strain>
        <strain evidence="6">DSM 109920</strain>
    </source>
</reference>
<organism evidence="6">
    <name type="scientific">Edaphobacter paludis</name>
    <dbReference type="NCBI Taxonomy" id="3035702"/>
    <lineage>
        <taxon>Bacteria</taxon>
        <taxon>Pseudomonadati</taxon>
        <taxon>Acidobacteriota</taxon>
        <taxon>Terriglobia</taxon>
        <taxon>Terriglobales</taxon>
        <taxon>Acidobacteriaceae</taxon>
        <taxon>Edaphobacter</taxon>
    </lineage>
</organism>
<dbReference type="PANTHER" id="PTHR12599:SF0">
    <property type="entry name" value="PTERIN-4-ALPHA-CARBINOLAMINE DEHYDRATASE"/>
    <property type="match status" value="1"/>
</dbReference>
<dbReference type="PANTHER" id="PTHR12599">
    <property type="entry name" value="PTERIN-4-ALPHA-CARBINOLAMINE DEHYDRATASE"/>
    <property type="match status" value="1"/>
</dbReference>
<dbReference type="AlphaFoldDB" id="A0AAU7DBP7"/>
<dbReference type="NCBIfam" id="NF002017">
    <property type="entry name" value="PRK00823.1-2"/>
    <property type="match status" value="1"/>
</dbReference>